<protein>
    <recommendedName>
        <fullName evidence="1">CCHC-type domain-containing protein</fullName>
    </recommendedName>
</protein>
<dbReference type="GO" id="GO:0008270">
    <property type="term" value="F:zinc ion binding"/>
    <property type="evidence" value="ECO:0007669"/>
    <property type="project" value="InterPro"/>
</dbReference>
<sequence>MIFTKIKNPEKITILDPRLEIYPEIIKQNFENRAPTEEELNELNRLDKIAETIKTLISSIEINPLSLNFKSNSFISPRPLSRLEKRCFQCGESCHSLIHCKFSLCLLCNKIGHLASRCIFKNYPDAVMSIKQCEFCDLRGHHSSDCLNRKNSIESEEFSEITCIVCRSHGHINCLNNN</sequence>
<reference evidence="2" key="1">
    <citation type="submission" date="2021-09" db="EMBL/GenBank/DDBJ databases">
        <authorList>
            <consortium name="AG Swart"/>
            <person name="Singh M."/>
            <person name="Singh A."/>
            <person name="Seah K."/>
            <person name="Emmerich C."/>
        </authorList>
    </citation>
    <scope>NUCLEOTIDE SEQUENCE</scope>
    <source>
        <strain evidence="2">ATCC30299</strain>
    </source>
</reference>
<evidence type="ECO:0000259" key="1">
    <source>
        <dbReference type="SMART" id="SM00343"/>
    </source>
</evidence>
<proteinExistence type="predicted"/>
<evidence type="ECO:0000313" key="3">
    <source>
        <dbReference type="Proteomes" id="UP001162131"/>
    </source>
</evidence>
<evidence type="ECO:0000313" key="2">
    <source>
        <dbReference type="EMBL" id="CAG9324861.1"/>
    </source>
</evidence>
<dbReference type="EMBL" id="CAJZBQ010000036">
    <property type="protein sequence ID" value="CAG9324861.1"/>
    <property type="molecule type" value="Genomic_DNA"/>
</dbReference>
<dbReference type="AlphaFoldDB" id="A0AAU9JGW8"/>
<dbReference type="InterPro" id="IPR001878">
    <property type="entry name" value="Znf_CCHC"/>
</dbReference>
<organism evidence="2 3">
    <name type="scientific">Blepharisma stoltei</name>
    <dbReference type="NCBI Taxonomy" id="1481888"/>
    <lineage>
        <taxon>Eukaryota</taxon>
        <taxon>Sar</taxon>
        <taxon>Alveolata</taxon>
        <taxon>Ciliophora</taxon>
        <taxon>Postciliodesmatophora</taxon>
        <taxon>Heterotrichea</taxon>
        <taxon>Heterotrichida</taxon>
        <taxon>Blepharismidae</taxon>
        <taxon>Blepharisma</taxon>
    </lineage>
</organism>
<feature type="domain" description="CCHC-type" evidence="1">
    <location>
        <begin position="132"/>
        <end position="148"/>
    </location>
</feature>
<name>A0AAU9JGW8_9CILI</name>
<gene>
    <name evidence="2" type="ORF">BSTOLATCC_MIC36636</name>
</gene>
<dbReference type="SMART" id="SM00343">
    <property type="entry name" value="ZnF_C2HC"/>
    <property type="match status" value="3"/>
</dbReference>
<dbReference type="InterPro" id="IPR036875">
    <property type="entry name" value="Znf_CCHC_sf"/>
</dbReference>
<feature type="domain" description="CCHC-type" evidence="1">
    <location>
        <begin position="86"/>
        <end position="102"/>
    </location>
</feature>
<dbReference type="Gene3D" id="4.10.60.10">
    <property type="entry name" value="Zinc finger, CCHC-type"/>
    <property type="match status" value="1"/>
</dbReference>
<dbReference type="SUPFAM" id="SSF57756">
    <property type="entry name" value="Retrovirus zinc finger-like domains"/>
    <property type="match status" value="1"/>
</dbReference>
<accession>A0AAU9JGW8</accession>
<dbReference type="GO" id="GO:0003676">
    <property type="term" value="F:nucleic acid binding"/>
    <property type="evidence" value="ECO:0007669"/>
    <property type="project" value="InterPro"/>
</dbReference>
<comment type="caution">
    <text evidence="2">The sequence shown here is derived from an EMBL/GenBank/DDBJ whole genome shotgun (WGS) entry which is preliminary data.</text>
</comment>
<dbReference type="Proteomes" id="UP001162131">
    <property type="component" value="Unassembled WGS sequence"/>
</dbReference>
<feature type="domain" description="CCHC-type" evidence="1">
    <location>
        <begin position="104"/>
        <end position="120"/>
    </location>
</feature>
<keyword evidence="3" id="KW-1185">Reference proteome</keyword>